<sequence length="82" mass="9665">MMNTKAIIVGKFDLGYIVKLPNRIIAQLRVNHMKGEELVCHLASEEVKLFDKEIEVDIIYQDEEQVYVSQLFDLERVKRKDQ</sequence>
<organism evidence="1 2">
    <name type="scientific">Algivirga pacifica</name>
    <dbReference type="NCBI Taxonomy" id="1162670"/>
    <lineage>
        <taxon>Bacteria</taxon>
        <taxon>Pseudomonadati</taxon>
        <taxon>Bacteroidota</taxon>
        <taxon>Cytophagia</taxon>
        <taxon>Cytophagales</taxon>
        <taxon>Flammeovirgaceae</taxon>
        <taxon>Algivirga</taxon>
    </lineage>
</organism>
<comment type="caution">
    <text evidence="1">The sequence shown here is derived from an EMBL/GenBank/DDBJ whole genome shotgun (WGS) entry which is preliminary data.</text>
</comment>
<dbReference type="Proteomes" id="UP001500298">
    <property type="component" value="Unassembled WGS sequence"/>
</dbReference>
<keyword evidence="2" id="KW-1185">Reference proteome</keyword>
<reference evidence="2" key="1">
    <citation type="journal article" date="2019" name="Int. J. Syst. Evol. Microbiol.">
        <title>The Global Catalogue of Microorganisms (GCM) 10K type strain sequencing project: providing services to taxonomists for standard genome sequencing and annotation.</title>
        <authorList>
            <consortium name="The Broad Institute Genomics Platform"/>
            <consortium name="The Broad Institute Genome Sequencing Center for Infectious Disease"/>
            <person name="Wu L."/>
            <person name="Ma J."/>
        </authorList>
    </citation>
    <scope>NUCLEOTIDE SEQUENCE [LARGE SCALE GENOMIC DNA]</scope>
    <source>
        <strain evidence="2">JCM 18326</strain>
    </source>
</reference>
<dbReference type="EMBL" id="BAABJX010000045">
    <property type="protein sequence ID" value="GAA4842247.1"/>
    <property type="molecule type" value="Genomic_DNA"/>
</dbReference>
<name>A0ABP9DEM0_9BACT</name>
<accession>A0ABP9DEM0</accession>
<protein>
    <submittedName>
        <fullName evidence="1">Uncharacterized protein</fullName>
    </submittedName>
</protein>
<gene>
    <name evidence="1" type="ORF">GCM10023331_29000</name>
</gene>
<evidence type="ECO:0000313" key="1">
    <source>
        <dbReference type="EMBL" id="GAA4842247.1"/>
    </source>
</evidence>
<proteinExistence type="predicted"/>
<evidence type="ECO:0000313" key="2">
    <source>
        <dbReference type="Proteomes" id="UP001500298"/>
    </source>
</evidence>